<dbReference type="GO" id="GO:0002376">
    <property type="term" value="P:immune system process"/>
    <property type="evidence" value="ECO:0007669"/>
    <property type="project" value="UniProtKB-KW"/>
</dbReference>
<feature type="chain" id="PRO_5042279128" description="Ig-like domain-containing protein" evidence="2">
    <location>
        <begin position="30"/>
        <end position="629"/>
    </location>
</feature>
<dbReference type="EMBL" id="JAUCMX010000008">
    <property type="protein sequence ID" value="KAK3537188.1"/>
    <property type="molecule type" value="Genomic_DNA"/>
</dbReference>
<dbReference type="InterPro" id="IPR050413">
    <property type="entry name" value="TCR_beta_variable"/>
</dbReference>
<feature type="signal peptide" evidence="2">
    <location>
        <begin position="1"/>
        <end position="29"/>
    </location>
</feature>
<organism evidence="4 5">
    <name type="scientific">Hemibagrus guttatus</name>
    <dbReference type="NCBI Taxonomy" id="175788"/>
    <lineage>
        <taxon>Eukaryota</taxon>
        <taxon>Metazoa</taxon>
        <taxon>Chordata</taxon>
        <taxon>Craniata</taxon>
        <taxon>Vertebrata</taxon>
        <taxon>Euteleostomi</taxon>
        <taxon>Actinopterygii</taxon>
        <taxon>Neopterygii</taxon>
        <taxon>Teleostei</taxon>
        <taxon>Ostariophysi</taxon>
        <taxon>Siluriformes</taxon>
        <taxon>Bagridae</taxon>
        <taxon>Hemibagrus</taxon>
    </lineage>
</organism>
<dbReference type="Gene3D" id="2.60.40.10">
    <property type="entry name" value="Immunoglobulins"/>
    <property type="match status" value="8"/>
</dbReference>
<name>A0AAE0QYP8_9TELE</name>
<gene>
    <name evidence="4" type="ORF">QTP70_002629</name>
</gene>
<dbReference type="SUPFAM" id="SSF48726">
    <property type="entry name" value="Immunoglobulin"/>
    <property type="match status" value="8"/>
</dbReference>
<evidence type="ECO:0000313" key="5">
    <source>
        <dbReference type="Proteomes" id="UP001274896"/>
    </source>
</evidence>
<reference evidence="4" key="1">
    <citation type="submission" date="2023-06" db="EMBL/GenBank/DDBJ databases">
        <title>Male Hemibagrus guttatus genome.</title>
        <authorList>
            <person name="Bian C."/>
        </authorList>
    </citation>
    <scope>NUCLEOTIDE SEQUENCE</scope>
    <source>
        <strain evidence="4">Male_cb2023</strain>
        <tissue evidence="4">Muscle</tissue>
    </source>
</reference>
<keyword evidence="5" id="KW-1185">Reference proteome</keyword>
<dbReference type="GO" id="GO:0005886">
    <property type="term" value="C:plasma membrane"/>
    <property type="evidence" value="ECO:0007669"/>
    <property type="project" value="TreeGrafter"/>
</dbReference>
<evidence type="ECO:0000259" key="3">
    <source>
        <dbReference type="PROSITE" id="PS50835"/>
    </source>
</evidence>
<accession>A0AAE0QYP8</accession>
<protein>
    <recommendedName>
        <fullName evidence="3">Ig-like domain-containing protein</fullName>
    </recommendedName>
</protein>
<evidence type="ECO:0000313" key="4">
    <source>
        <dbReference type="EMBL" id="KAK3537188.1"/>
    </source>
</evidence>
<dbReference type="AlphaFoldDB" id="A0AAE0QYP8"/>
<keyword evidence="1" id="KW-0391">Immunity</keyword>
<dbReference type="InterPro" id="IPR007110">
    <property type="entry name" value="Ig-like_dom"/>
</dbReference>
<comment type="caution">
    <text evidence="4">The sequence shown here is derived from an EMBL/GenBank/DDBJ whole genome shotgun (WGS) entry which is preliminary data.</text>
</comment>
<dbReference type="PROSITE" id="PS50835">
    <property type="entry name" value="IG_LIKE"/>
    <property type="match status" value="1"/>
</dbReference>
<feature type="domain" description="Ig-like" evidence="3">
    <location>
        <begin position="509"/>
        <end position="625"/>
    </location>
</feature>
<dbReference type="InterPro" id="IPR036179">
    <property type="entry name" value="Ig-like_dom_sf"/>
</dbReference>
<evidence type="ECO:0000256" key="1">
    <source>
        <dbReference type="ARBA" id="ARBA00022859"/>
    </source>
</evidence>
<dbReference type="PANTHER" id="PTHR23268:SF31">
    <property type="entry name" value="T CELL RECEPTOR BETA VARIABLE 30"/>
    <property type="match status" value="1"/>
</dbReference>
<sequence length="629" mass="69881">MHVAAFDMAFLRAILYFVTFNWLCTNCQQLIQVHQEPEDLVLSPGSLLNVSCSINGTSNPDLFWYRWNETTGFVLAFTSRGAGMMDPTSYGQFTSKRPKDLQMILESDGVSEIGSAVWTALQAKGMQLIQVQQNPRDLVLHKGASLKVSCSLTGTSSPNLYWYHWNETKGFTLVFTSVTIGSVTPVSEGMELILVQQDTRDLVLYKGSSLKVSCSVTGMSTVNPYLYWYHWNETTGFTLVFTSTTTGSVNPFSEGMQLIQVQQDTRDLVLYKGSSLKVSCSVTGMSSPNLYWYHWNETTGFTLVFTSVATESVNPDSEGMELILVQQDTRDLVLYKGSSLKVSCSVTGMSTVNPYLYWYHWNETTGFTLVFTSITTGSVNPFSEGMQLIQVQQDTRDLVLYKGSSLKVSCSVTGMSSPNLYWYHWNETTGFTLVFTSVATGSVNPDSEGMQLIQVQQDTRDLVLYKGSSLKVSCSVTGMSSPNLYWYHWNETTGFTLVFTSVATGSVNPDSEGMQLIQVQQDTRDLVLYKGSSLKVSCSVTGMSSPNLYWYHWNETTGFTLVFTSFATGSVNPDSKGQFKSKRPEQLKIILESDGVNETGSAVWYCAARSHSIPESSESCTKTTAFHKD</sequence>
<evidence type="ECO:0000256" key="2">
    <source>
        <dbReference type="SAM" id="SignalP"/>
    </source>
</evidence>
<dbReference type="GO" id="GO:0007166">
    <property type="term" value="P:cell surface receptor signaling pathway"/>
    <property type="evidence" value="ECO:0007669"/>
    <property type="project" value="TreeGrafter"/>
</dbReference>
<proteinExistence type="predicted"/>
<dbReference type="Proteomes" id="UP001274896">
    <property type="component" value="Unassembled WGS sequence"/>
</dbReference>
<keyword evidence="2" id="KW-0732">Signal</keyword>
<dbReference type="PANTHER" id="PTHR23268">
    <property type="entry name" value="T-CELL RECEPTOR BETA CHAIN"/>
    <property type="match status" value="1"/>
</dbReference>
<dbReference type="InterPro" id="IPR013783">
    <property type="entry name" value="Ig-like_fold"/>
</dbReference>